<dbReference type="AlphaFoldDB" id="A0A8X6GRF6"/>
<gene>
    <name evidence="2" type="primary">Pik3r4</name>
    <name evidence="2" type="ORF">TNCT_345861</name>
</gene>
<dbReference type="OrthoDB" id="242910at2759"/>
<keyword evidence="1" id="KW-0547">Nucleotide-binding</keyword>
<dbReference type="Gene3D" id="2.130.10.10">
    <property type="entry name" value="YVTN repeat-like/Quinoprotein amine dehydrogenase"/>
    <property type="match status" value="1"/>
</dbReference>
<dbReference type="PANTHER" id="PTHR17583">
    <property type="entry name" value="PHOSPHOINOSITIDE 3-KINASE REGULATORY SUBUNIT 4"/>
    <property type="match status" value="1"/>
</dbReference>
<dbReference type="InterPro" id="IPR045162">
    <property type="entry name" value="Vps15-like"/>
</dbReference>
<evidence type="ECO:0000313" key="3">
    <source>
        <dbReference type="Proteomes" id="UP000887116"/>
    </source>
</evidence>
<dbReference type="InterPro" id="IPR015943">
    <property type="entry name" value="WD40/YVTN_repeat-like_dom_sf"/>
</dbReference>
<dbReference type="GO" id="GO:0000166">
    <property type="term" value="F:nucleotide binding"/>
    <property type="evidence" value="ECO:0007669"/>
    <property type="project" value="UniProtKB-KW"/>
</dbReference>
<protein>
    <submittedName>
        <fullName evidence="2">Phosphoinositide 3-kinase regulatory subunit 4</fullName>
    </submittedName>
</protein>
<organism evidence="2 3">
    <name type="scientific">Trichonephila clavata</name>
    <name type="common">Joro spider</name>
    <name type="synonym">Nephila clavata</name>
    <dbReference type="NCBI Taxonomy" id="2740835"/>
    <lineage>
        <taxon>Eukaryota</taxon>
        <taxon>Metazoa</taxon>
        <taxon>Ecdysozoa</taxon>
        <taxon>Arthropoda</taxon>
        <taxon>Chelicerata</taxon>
        <taxon>Arachnida</taxon>
        <taxon>Araneae</taxon>
        <taxon>Araneomorphae</taxon>
        <taxon>Entelegynae</taxon>
        <taxon>Araneoidea</taxon>
        <taxon>Nephilidae</taxon>
        <taxon>Trichonephila</taxon>
    </lineage>
</organism>
<dbReference type="GO" id="GO:0045324">
    <property type="term" value="P:late endosome to vacuole transport"/>
    <property type="evidence" value="ECO:0007669"/>
    <property type="project" value="InterPro"/>
</dbReference>
<dbReference type="GO" id="GO:0071561">
    <property type="term" value="C:nucleus-vacuole junction"/>
    <property type="evidence" value="ECO:0007669"/>
    <property type="project" value="TreeGrafter"/>
</dbReference>
<dbReference type="GO" id="GO:0006623">
    <property type="term" value="P:protein targeting to vacuole"/>
    <property type="evidence" value="ECO:0007669"/>
    <property type="project" value="TreeGrafter"/>
</dbReference>
<evidence type="ECO:0000313" key="2">
    <source>
        <dbReference type="EMBL" id="GFR08988.1"/>
    </source>
</evidence>
<dbReference type="InterPro" id="IPR036322">
    <property type="entry name" value="WD40_repeat_dom_sf"/>
</dbReference>
<feature type="non-terminal residue" evidence="2">
    <location>
        <position position="1"/>
    </location>
</feature>
<keyword evidence="3" id="KW-1185">Reference proteome</keyword>
<dbReference type="Proteomes" id="UP000887116">
    <property type="component" value="Unassembled WGS sequence"/>
</dbReference>
<dbReference type="GO" id="GO:0016236">
    <property type="term" value="P:macroautophagy"/>
    <property type="evidence" value="ECO:0007669"/>
    <property type="project" value="InterPro"/>
</dbReference>
<name>A0A8X6GRF6_TRICU</name>
<dbReference type="EMBL" id="BMAO01026357">
    <property type="protein sequence ID" value="GFR08988.1"/>
    <property type="molecule type" value="Genomic_DNA"/>
</dbReference>
<reference evidence="2" key="1">
    <citation type="submission" date="2020-07" db="EMBL/GenBank/DDBJ databases">
        <title>Multicomponent nature underlies the extraordinary mechanical properties of spider dragline silk.</title>
        <authorList>
            <person name="Kono N."/>
            <person name="Nakamura H."/>
            <person name="Mori M."/>
            <person name="Yoshida Y."/>
            <person name="Ohtoshi R."/>
            <person name="Malay A.D."/>
            <person name="Moran D.A.P."/>
            <person name="Tomita M."/>
            <person name="Numata K."/>
            <person name="Arakawa K."/>
        </authorList>
    </citation>
    <scope>NUCLEOTIDE SEQUENCE</scope>
</reference>
<dbReference type="PANTHER" id="PTHR17583:SF0">
    <property type="entry name" value="PHOSPHOINOSITIDE 3-KINASE REGULATORY SUBUNIT 4"/>
    <property type="match status" value="1"/>
</dbReference>
<sequence length="113" mass="12652">KSRHSIYSMCWSYPEQGSSLLTAGSDMRIRHWDLKNPSNSHIIVGAAYETPVPLTNTTYNLRLIDGTEVICEHGLKEEKGSLSDDVARRYPETPPVGHYDCISAIATLQQHSH</sequence>
<dbReference type="SUPFAM" id="SSF50978">
    <property type="entry name" value="WD40 repeat-like"/>
    <property type="match status" value="1"/>
</dbReference>
<accession>A0A8X6GRF6</accession>
<dbReference type="GO" id="GO:0004674">
    <property type="term" value="F:protein serine/threonine kinase activity"/>
    <property type="evidence" value="ECO:0007669"/>
    <property type="project" value="InterPro"/>
</dbReference>
<comment type="caution">
    <text evidence="2">The sequence shown here is derived from an EMBL/GenBank/DDBJ whole genome shotgun (WGS) entry which is preliminary data.</text>
</comment>
<evidence type="ECO:0000256" key="1">
    <source>
        <dbReference type="ARBA" id="ARBA00022741"/>
    </source>
</evidence>
<dbReference type="GO" id="GO:0005770">
    <property type="term" value="C:late endosome"/>
    <property type="evidence" value="ECO:0007669"/>
    <property type="project" value="TreeGrafter"/>
</dbReference>
<proteinExistence type="predicted"/>
<dbReference type="GO" id="GO:0034271">
    <property type="term" value="C:phosphatidylinositol 3-kinase complex, class III, type I"/>
    <property type="evidence" value="ECO:0007669"/>
    <property type="project" value="TreeGrafter"/>
</dbReference>
<dbReference type="GO" id="GO:0034272">
    <property type="term" value="C:phosphatidylinositol 3-kinase complex, class III, type II"/>
    <property type="evidence" value="ECO:0007669"/>
    <property type="project" value="TreeGrafter"/>
</dbReference>